<sequence length="84" mass="9028">MRRAGLKPQREHHSPSAASSIASLHRRRRGPEMQSGLGAQNSRNSSAERQTACGLLGHAEPQSRACGAPGPESCHGRDQGRHRP</sequence>
<feature type="compositionally biased region" description="Polar residues" evidence="1">
    <location>
        <begin position="37"/>
        <end position="49"/>
    </location>
</feature>
<comment type="caution">
    <text evidence="2">The sequence shown here is derived from an EMBL/GenBank/DDBJ whole genome shotgun (WGS) entry which is preliminary data.</text>
</comment>
<dbReference type="EMBL" id="JANPWB010000011">
    <property type="protein sequence ID" value="KAJ1129854.1"/>
    <property type="molecule type" value="Genomic_DNA"/>
</dbReference>
<feature type="compositionally biased region" description="Basic and acidic residues" evidence="1">
    <location>
        <begin position="74"/>
        <end position="84"/>
    </location>
</feature>
<evidence type="ECO:0000256" key="1">
    <source>
        <dbReference type="SAM" id="MobiDB-lite"/>
    </source>
</evidence>
<protein>
    <submittedName>
        <fullName evidence="2">Uncharacterized protein</fullName>
    </submittedName>
</protein>
<feature type="region of interest" description="Disordered" evidence="1">
    <location>
        <begin position="1"/>
        <end position="84"/>
    </location>
</feature>
<evidence type="ECO:0000313" key="3">
    <source>
        <dbReference type="Proteomes" id="UP001066276"/>
    </source>
</evidence>
<evidence type="ECO:0000313" key="2">
    <source>
        <dbReference type="EMBL" id="KAJ1129854.1"/>
    </source>
</evidence>
<dbReference type="AlphaFoldDB" id="A0AAV7PPR3"/>
<accession>A0AAV7PPR3</accession>
<gene>
    <name evidence="2" type="ORF">NDU88_008216</name>
</gene>
<dbReference type="Proteomes" id="UP001066276">
    <property type="component" value="Chromosome 7"/>
</dbReference>
<proteinExistence type="predicted"/>
<organism evidence="2 3">
    <name type="scientific">Pleurodeles waltl</name>
    <name type="common">Iberian ribbed newt</name>
    <dbReference type="NCBI Taxonomy" id="8319"/>
    <lineage>
        <taxon>Eukaryota</taxon>
        <taxon>Metazoa</taxon>
        <taxon>Chordata</taxon>
        <taxon>Craniata</taxon>
        <taxon>Vertebrata</taxon>
        <taxon>Euteleostomi</taxon>
        <taxon>Amphibia</taxon>
        <taxon>Batrachia</taxon>
        <taxon>Caudata</taxon>
        <taxon>Salamandroidea</taxon>
        <taxon>Salamandridae</taxon>
        <taxon>Pleurodelinae</taxon>
        <taxon>Pleurodeles</taxon>
    </lineage>
</organism>
<name>A0AAV7PPR3_PLEWA</name>
<keyword evidence="3" id="KW-1185">Reference proteome</keyword>
<reference evidence="2" key="1">
    <citation type="journal article" date="2022" name="bioRxiv">
        <title>Sequencing and chromosome-scale assembly of the giantPleurodeles waltlgenome.</title>
        <authorList>
            <person name="Brown T."/>
            <person name="Elewa A."/>
            <person name="Iarovenko S."/>
            <person name="Subramanian E."/>
            <person name="Araus A.J."/>
            <person name="Petzold A."/>
            <person name="Susuki M."/>
            <person name="Suzuki K.-i.T."/>
            <person name="Hayashi T."/>
            <person name="Toyoda A."/>
            <person name="Oliveira C."/>
            <person name="Osipova E."/>
            <person name="Leigh N.D."/>
            <person name="Simon A."/>
            <person name="Yun M.H."/>
        </authorList>
    </citation>
    <scope>NUCLEOTIDE SEQUENCE</scope>
    <source>
        <strain evidence="2">20211129_DDA</strain>
        <tissue evidence="2">Liver</tissue>
    </source>
</reference>